<dbReference type="Gene3D" id="1.20.5.170">
    <property type="match status" value="1"/>
</dbReference>
<sequence length="105" mass="12162">MTVDEKLDFLIEGFTEMKLDIKELKEDVSSLKEDVLGLKKDVSEIKVLQENEMWPAIKIIAEGHFGLSRSLENYHKILKEQVAKNEVYDVYIKHLDTKIGELKKA</sequence>
<organism evidence="2 3">
    <name type="scientific">Anaerosporobacter mobilis DSM 15930</name>
    <dbReference type="NCBI Taxonomy" id="1120996"/>
    <lineage>
        <taxon>Bacteria</taxon>
        <taxon>Bacillati</taxon>
        <taxon>Bacillota</taxon>
        <taxon>Clostridia</taxon>
        <taxon>Lachnospirales</taxon>
        <taxon>Lachnospiraceae</taxon>
        <taxon>Anaerosporobacter</taxon>
    </lineage>
</organism>
<feature type="coiled-coil region" evidence="1">
    <location>
        <begin position="14"/>
        <end position="41"/>
    </location>
</feature>
<protein>
    <submittedName>
        <fullName evidence="2">Uncharacterized protein</fullName>
    </submittedName>
</protein>
<proteinExistence type="predicted"/>
<evidence type="ECO:0000256" key="1">
    <source>
        <dbReference type="SAM" id="Coils"/>
    </source>
</evidence>
<dbReference type="RefSeq" id="WP_073289406.1">
    <property type="nucleotide sequence ID" value="NZ_FRCP01000016.1"/>
</dbReference>
<evidence type="ECO:0000313" key="2">
    <source>
        <dbReference type="EMBL" id="SHM76184.1"/>
    </source>
</evidence>
<dbReference type="OrthoDB" id="9815061at2"/>
<accession>A0A1M7LDZ9</accession>
<dbReference type="EMBL" id="FRCP01000016">
    <property type="protein sequence ID" value="SHM76184.1"/>
    <property type="molecule type" value="Genomic_DNA"/>
</dbReference>
<dbReference type="Proteomes" id="UP000184038">
    <property type="component" value="Unassembled WGS sequence"/>
</dbReference>
<name>A0A1M7LDZ9_9FIRM</name>
<dbReference type="AlphaFoldDB" id="A0A1M7LDZ9"/>
<keyword evidence="1" id="KW-0175">Coiled coil</keyword>
<evidence type="ECO:0000313" key="3">
    <source>
        <dbReference type="Proteomes" id="UP000184038"/>
    </source>
</evidence>
<reference evidence="2 3" key="1">
    <citation type="submission" date="2016-11" db="EMBL/GenBank/DDBJ databases">
        <authorList>
            <person name="Jaros S."/>
            <person name="Januszkiewicz K."/>
            <person name="Wedrychowicz H."/>
        </authorList>
    </citation>
    <scope>NUCLEOTIDE SEQUENCE [LARGE SCALE GENOMIC DNA]</scope>
    <source>
        <strain evidence="2 3">DSM 15930</strain>
    </source>
</reference>
<gene>
    <name evidence="2" type="ORF">SAMN02746066_03202</name>
</gene>
<keyword evidence="3" id="KW-1185">Reference proteome</keyword>
<dbReference type="STRING" id="1120996.SAMN02746066_03202"/>